<evidence type="ECO:0000256" key="3">
    <source>
        <dbReference type="ARBA" id="ARBA00022821"/>
    </source>
</evidence>
<dbReference type="InterPro" id="IPR002182">
    <property type="entry name" value="NB-ARC"/>
</dbReference>
<feature type="domain" description="Disease resistance protein winged helix" evidence="6">
    <location>
        <begin position="436"/>
        <end position="512"/>
    </location>
</feature>
<dbReference type="InterPro" id="IPR032675">
    <property type="entry name" value="LRR_dom_sf"/>
</dbReference>
<evidence type="ECO:0000313" key="9">
    <source>
        <dbReference type="Proteomes" id="UP001420932"/>
    </source>
</evidence>
<feature type="domain" description="NB-ARC" evidence="4">
    <location>
        <begin position="173"/>
        <end position="346"/>
    </location>
</feature>
<dbReference type="Gene3D" id="1.20.5.4130">
    <property type="match status" value="1"/>
</dbReference>
<gene>
    <name evidence="8" type="ORF">Syun_009787</name>
</gene>
<keyword evidence="9" id="KW-1185">Reference proteome</keyword>
<keyword evidence="2" id="KW-0547">Nucleotide-binding</keyword>
<dbReference type="GO" id="GO:0098542">
    <property type="term" value="P:defense response to other organism"/>
    <property type="evidence" value="ECO:0007669"/>
    <property type="project" value="TreeGrafter"/>
</dbReference>
<proteinExistence type="predicted"/>
<dbReference type="CDD" id="cd14798">
    <property type="entry name" value="RX-CC_like"/>
    <property type="match status" value="1"/>
</dbReference>
<evidence type="ECO:0000259" key="5">
    <source>
        <dbReference type="Pfam" id="PF18052"/>
    </source>
</evidence>
<dbReference type="InterPro" id="IPR038005">
    <property type="entry name" value="RX-like_CC"/>
</dbReference>
<dbReference type="Pfam" id="PF23559">
    <property type="entry name" value="WHD_DRP"/>
    <property type="match status" value="1"/>
</dbReference>
<evidence type="ECO:0000259" key="6">
    <source>
        <dbReference type="Pfam" id="PF23559"/>
    </source>
</evidence>
<dbReference type="InterPro" id="IPR036388">
    <property type="entry name" value="WH-like_DNA-bd_sf"/>
</dbReference>
<comment type="caution">
    <text evidence="8">The sequence shown here is derived from an EMBL/GenBank/DDBJ whole genome shotgun (WGS) entry which is preliminary data.</text>
</comment>
<dbReference type="Pfam" id="PF23598">
    <property type="entry name" value="LRR_14"/>
    <property type="match status" value="1"/>
</dbReference>
<dbReference type="PANTHER" id="PTHR23155:SF1052">
    <property type="entry name" value="DISEASE RESISTANCE PROTEIN RPM1"/>
    <property type="match status" value="1"/>
</dbReference>
<dbReference type="Gene3D" id="3.80.10.10">
    <property type="entry name" value="Ribonuclease Inhibitor"/>
    <property type="match status" value="1"/>
</dbReference>
<evidence type="ECO:0000259" key="7">
    <source>
        <dbReference type="Pfam" id="PF23598"/>
    </source>
</evidence>
<keyword evidence="3" id="KW-0611">Plant defense</keyword>
<dbReference type="InterPro" id="IPR058922">
    <property type="entry name" value="WHD_DRP"/>
</dbReference>
<dbReference type="PRINTS" id="PR00364">
    <property type="entry name" value="DISEASERSIST"/>
</dbReference>
<dbReference type="PANTHER" id="PTHR23155">
    <property type="entry name" value="DISEASE RESISTANCE PROTEIN RP"/>
    <property type="match status" value="1"/>
</dbReference>
<dbReference type="EMBL" id="JBBNAF010000004">
    <property type="protein sequence ID" value="KAK9151478.1"/>
    <property type="molecule type" value="Genomic_DNA"/>
</dbReference>
<feature type="domain" description="Disease resistance N-terminal" evidence="5">
    <location>
        <begin position="5"/>
        <end position="91"/>
    </location>
</feature>
<evidence type="ECO:0000259" key="4">
    <source>
        <dbReference type="Pfam" id="PF00931"/>
    </source>
</evidence>
<protein>
    <submittedName>
        <fullName evidence="8">Uncharacterized protein</fullName>
    </submittedName>
</protein>
<name>A0AAP0PNY0_9MAGN</name>
<dbReference type="InterPro" id="IPR055414">
    <property type="entry name" value="LRR_R13L4/SHOC2-like"/>
</dbReference>
<dbReference type="Gene3D" id="1.10.8.430">
    <property type="entry name" value="Helical domain of apoptotic protease-activating factors"/>
    <property type="match status" value="1"/>
</dbReference>
<evidence type="ECO:0000256" key="2">
    <source>
        <dbReference type="ARBA" id="ARBA00022741"/>
    </source>
</evidence>
<evidence type="ECO:0000256" key="1">
    <source>
        <dbReference type="ARBA" id="ARBA00022737"/>
    </source>
</evidence>
<dbReference type="InterPro" id="IPR044974">
    <property type="entry name" value="Disease_R_plants"/>
</dbReference>
<dbReference type="InterPro" id="IPR041118">
    <property type="entry name" value="Rx_N"/>
</dbReference>
<dbReference type="Pfam" id="PF00931">
    <property type="entry name" value="NB-ARC"/>
    <property type="match status" value="1"/>
</dbReference>
<feature type="domain" description="Disease resistance R13L4/SHOC-2-like LRR" evidence="7">
    <location>
        <begin position="560"/>
        <end position="883"/>
    </location>
</feature>
<dbReference type="Proteomes" id="UP001420932">
    <property type="component" value="Unassembled WGS sequence"/>
</dbReference>
<dbReference type="Gene3D" id="1.10.10.10">
    <property type="entry name" value="Winged helix-like DNA-binding domain superfamily/Winged helix DNA-binding domain"/>
    <property type="match status" value="1"/>
</dbReference>
<reference evidence="8 9" key="1">
    <citation type="submission" date="2024-01" db="EMBL/GenBank/DDBJ databases">
        <title>Genome assemblies of Stephania.</title>
        <authorList>
            <person name="Yang L."/>
        </authorList>
    </citation>
    <scope>NUCLEOTIDE SEQUENCE [LARGE SCALE GENOMIC DNA]</scope>
    <source>
        <strain evidence="8">YNDBR</strain>
        <tissue evidence="8">Leaf</tissue>
    </source>
</reference>
<keyword evidence="1" id="KW-0677">Repeat</keyword>
<dbReference type="InterPro" id="IPR042197">
    <property type="entry name" value="Apaf_helical"/>
</dbReference>
<evidence type="ECO:0000313" key="8">
    <source>
        <dbReference type="EMBL" id="KAK9151478.1"/>
    </source>
</evidence>
<dbReference type="Gene3D" id="3.40.50.300">
    <property type="entry name" value="P-loop containing nucleotide triphosphate hydrolases"/>
    <property type="match status" value="1"/>
</dbReference>
<dbReference type="SUPFAM" id="SSF52058">
    <property type="entry name" value="L domain-like"/>
    <property type="match status" value="1"/>
</dbReference>
<dbReference type="AlphaFoldDB" id="A0AAP0PNY0"/>
<dbReference type="GO" id="GO:0043531">
    <property type="term" value="F:ADP binding"/>
    <property type="evidence" value="ECO:0007669"/>
    <property type="project" value="InterPro"/>
</dbReference>
<dbReference type="FunFam" id="3.40.50.300:FF:001091">
    <property type="entry name" value="Probable disease resistance protein At1g61300"/>
    <property type="match status" value="1"/>
</dbReference>
<dbReference type="InterPro" id="IPR027417">
    <property type="entry name" value="P-loop_NTPase"/>
</dbReference>
<accession>A0AAP0PNY0</accession>
<organism evidence="8 9">
    <name type="scientific">Stephania yunnanensis</name>
    <dbReference type="NCBI Taxonomy" id="152371"/>
    <lineage>
        <taxon>Eukaryota</taxon>
        <taxon>Viridiplantae</taxon>
        <taxon>Streptophyta</taxon>
        <taxon>Embryophyta</taxon>
        <taxon>Tracheophyta</taxon>
        <taxon>Spermatophyta</taxon>
        <taxon>Magnoliopsida</taxon>
        <taxon>Ranunculales</taxon>
        <taxon>Menispermaceae</taxon>
        <taxon>Menispermoideae</taxon>
        <taxon>Cissampelideae</taxon>
        <taxon>Stephania</taxon>
    </lineage>
</organism>
<dbReference type="SUPFAM" id="SSF52540">
    <property type="entry name" value="P-loop containing nucleoside triphosphate hydrolases"/>
    <property type="match status" value="1"/>
</dbReference>
<dbReference type="Pfam" id="PF18052">
    <property type="entry name" value="Rx_N"/>
    <property type="match status" value="1"/>
</dbReference>
<dbReference type="FunFam" id="1.10.10.10:FF:000322">
    <property type="entry name" value="Probable disease resistance protein At1g63360"/>
    <property type="match status" value="1"/>
</dbReference>
<sequence>MAENAVISVINNLASFLVEEAKLLKGVRGEVESLKNELESIQAFLNDTDTRAESDEGVKVWVKQVRHLAFDIEDILDKFSLHLPRQPPRHGFTGFLSKVAQSINIRRKNHQLNLATDIQAVKTRLIEIKQRSDRYRFNGSSINCNNTSNDDSRVVDALFVEESELVGLEKPRNEVTNIILLGDRSRRVLTVVGPGGVGKTTLVRKIVDSERVRSHFDCVAWVTVSQTYKVEELLRSLIKHFHESREEKTIRGIEAMEETQLIGALRQYLEKWKIRYLVVFDDVWSISLWNSVKHALLDNKCGSRILMTSRKADLPRFVVESPSDSYELCTLSEAKARELFYKKAFGYSNEGTCPAHLVELSTEIIKKCGGLPLALVALGGLLSTKEKIITEWKKLHESLAYELKCNSKLASVMKILSLSYYDLPHNLKPCFLYFGIFPEDYYVWSNRLTKLWVAEGLIQKHRGKTLEEIAQEHLDELVRRNLVQANLPGGRHFFVDGSIRICRLHDLMREFILSRFEEENFCEVLAEIDTDRPELKIRRRLSIHGNIEENILKRLDSSYIRSIFGFKMNLLSTSFLSRFTLLKVLDLQNAPIESFPLEVSNLCHLRFLSLRNTKIRVLPSSIQKLKNLIMLDVVNTNIFELPIEILKLKKLRHLLGYQYNKKYDLSFNVAEGIRLPEAIHSLTALQTLSAIQVNQDSRIISNLGKLTQLRMLVVTNLRREEGVDFCSSIHNMFNLLSLCVTSSSEVELLDLKFMSSPPPLLTSLVLSGLLGQLPHFITSLHNLVKISLRWSRLKDDPMNVLKALPNLLELQLCAAYIGESLHIEAGCFARLKLLRIARLDRLNSVNVEHGALPVLEHLKIGFCGQLREVPSGIRNLTKLKCLELINMADEFCRRCTRETGEDYWKLKHIQRITISLWQEGELIKRQPS</sequence>